<name>A0AA40STL2_9NOST</name>
<dbReference type="RefSeq" id="WP_191755983.1">
    <property type="nucleotide sequence ID" value="NZ_VJXY01000001.1"/>
</dbReference>
<evidence type="ECO:0000313" key="1">
    <source>
        <dbReference type="EMBL" id="MBD6614758.1"/>
    </source>
</evidence>
<evidence type="ECO:0000313" key="2">
    <source>
        <dbReference type="Proteomes" id="UP001165986"/>
    </source>
</evidence>
<organism evidence="1 2">
    <name type="scientific">Komarekiella delphini-convector SJRDD-AB1</name>
    <dbReference type="NCBI Taxonomy" id="2593771"/>
    <lineage>
        <taxon>Bacteria</taxon>
        <taxon>Bacillati</taxon>
        <taxon>Cyanobacteriota</taxon>
        <taxon>Cyanophyceae</taxon>
        <taxon>Nostocales</taxon>
        <taxon>Nostocaceae</taxon>
        <taxon>Komarekiella</taxon>
        <taxon>Komarekiella delphini-convector</taxon>
    </lineage>
</organism>
<reference evidence="1" key="1">
    <citation type="submission" date="2019-07" db="EMBL/GenBank/DDBJ databases">
        <title>Toxilogical consequences of a new and cryptic species of cyanobacteria (Komarekiella delphini-convector) recovered from the epidermis of a bottlenose dolphin and 1500 ft. in the air.</title>
        <authorList>
            <person name="Brown A.O."/>
            <person name="Dvorak P."/>
            <person name="Villanueva C.D."/>
            <person name="Foss A.J."/>
            <person name="Garvey A.D."/>
            <person name="Gibson Q.A."/>
            <person name="Johansen J.R."/>
            <person name="Casamatta D.A."/>
        </authorList>
    </citation>
    <scope>NUCLEOTIDE SEQUENCE</scope>
    <source>
        <strain evidence="1">SJRDD-AB1</strain>
    </source>
</reference>
<sequence>MGAVDETQIHILTKGQDIQLSDKSIQTEKFFSEKTLRDGGKIRFKIRYSAELRDFCLLEVFLMRAQNGTIHSSMNIPNGVSTINVQEIQREFNIWETGDYYFVFKMSFNVGMFYIEEYQLYWTPK</sequence>
<dbReference type="Proteomes" id="UP001165986">
    <property type="component" value="Unassembled WGS sequence"/>
</dbReference>
<protein>
    <submittedName>
        <fullName evidence="1">Uncharacterized protein</fullName>
    </submittedName>
</protein>
<dbReference type="EMBL" id="VJXY01000001">
    <property type="protein sequence ID" value="MBD6614758.1"/>
    <property type="molecule type" value="Genomic_DNA"/>
</dbReference>
<keyword evidence="2" id="KW-1185">Reference proteome</keyword>
<gene>
    <name evidence="1" type="ORF">FNW02_02495</name>
</gene>
<proteinExistence type="predicted"/>
<comment type="caution">
    <text evidence="1">The sequence shown here is derived from an EMBL/GenBank/DDBJ whole genome shotgun (WGS) entry which is preliminary data.</text>
</comment>
<accession>A0AA40STL2</accession>
<dbReference type="AlphaFoldDB" id="A0AA40STL2"/>